<evidence type="ECO:0000256" key="8">
    <source>
        <dbReference type="ARBA" id="ARBA00023288"/>
    </source>
</evidence>
<evidence type="ECO:0000259" key="12">
    <source>
        <dbReference type="PROSITE" id="PS51485"/>
    </source>
</evidence>
<gene>
    <name evidence="13" type="ORF">Cni_G24477</name>
</gene>
<dbReference type="EMBL" id="CP136897">
    <property type="protein sequence ID" value="WOL15696.1"/>
    <property type="molecule type" value="Genomic_DNA"/>
</dbReference>
<keyword evidence="2" id="KW-1003">Cell membrane</keyword>
<evidence type="ECO:0000256" key="10">
    <source>
        <dbReference type="SAM" id="MobiDB-lite"/>
    </source>
</evidence>
<evidence type="ECO:0000313" key="14">
    <source>
        <dbReference type="Proteomes" id="UP001327560"/>
    </source>
</evidence>
<evidence type="ECO:0000256" key="11">
    <source>
        <dbReference type="SAM" id="SignalP"/>
    </source>
</evidence>
<dbReference type="CDD" id="cd11019">
    <property type="entry name" value="OsENODL1_like"/>
    <property type="match status" value="1"/>
</dbReference>
<dbReference type="PROSITE" id="PS51485">
    <property type="entry name" value="PHYTOCYANIN"/>
    <property type="match status" value="1"/>
</dbReference>
<dbReference type="InterPro" id="IPR003245">
    <property type="entry name" value="Phytocyanin_dom"/>
</dbReference>
<evidence type="ECO:0000256" key="4">
    <source>
        <dbReference type="ARBA" id="ARBA00022729"/>
    </source>
</evidence>
<organism evidence="13 14">
    <name type="scientific">Canna indica</name>
    <name type="common">Indian-shot</name>
    <dbReference type="NCBI Taxonomy" id="4628"/>
    <lineage>
        <taxon>Eukaryota</taxon>
        <taxon>Viridiplantae</taxon>
        <taxon>Streptophyta</taxon>
        <taxon>Embryophyta</taxon>
        <taxon>Tracheophyta</taxon>
        <taxon>Spermatophyta</taxon>
        <taxon>Magnoliopsida</taxon>
        <taxon>Liliopsida</taxon>
        <taxon>Zingiberales</taxon>
        <taxon>Cannaceae</taxon>
        <taxon>Canna</taxon>
    </lineage>
</organism>
<sequence>MAQSCIALLFLSVAMLLAMAADATQFKVGGSNGWSVPDPNAMSFNQWAERNRFHIGDSLLFVYPPDKDSVLQVDKDAYDACNTSTFIAKYDDGSTVFTLNRSGAFYFISGVEANCIRNESLIIMVMADRTDSGRPAVPAPAPSPTPPSEAASEPSPPRPPPAPEAASEPPPSNGEATVPAAEPAPAGEEPPPPPPPSGAAASRVVGFVGVVGSVVMGIVL</sequence>
<evidence type="ECO:0000256" key="6">
    <source>
        <dbReference type="ARBA" id="ARBA00023157"/>
    </source>
</evidence>
<proteinExistence type="inferred from homology"/>
<evidence type="ECO:0000256" key="3">
    <source>
        <dbReference type="ARBA" id="ARBA00022622"/>
    </source>
</evidence>
<name>A0AAQ3QK51_9LILI</name>
<dbReference type="Gene3D" id="2.60.40.420">
    <property type="entry name" value="Cupredoxins - blue copper proteins"/>
    <property type="match status" value="1"/>
</dbReference>
<feature type="compositionally biased region" description="Pro residues" evidence="10">
    <location>
        <begin position="154"/>
        <end position="172"/>
    </location>
</feature>
<keyword evidence="3" id="KW-0336">GPI-anchor</keyword>
<evidence type="ECO:0000256" key="9">
    <source>
        <dbReference type="ARBA" id="ARBA00035011"/>
    </source>
</evidence>
<reference evidence="13 14" key="1">
    <citation type="submission" date="2023-10" db="EMBL/GenBank/DDBJ databases">
        <title>Chromosome-scale genome assembly provides insights into flower coloration mechanisms of Canna indica.</title>
        <authorList>
            <person name="Li C."/>
        </authorList>
    </citation>
    <scope>NUCLEOTIDE SEQUENCE [LARGE SCALE GENOMIC DNA]</scope>
    <source>
        <tissue evidence="13">Flower</tissue>
    </source>
</reference>
<keyword evidence="6" id="KW-1015">Disulfide bond</keyword>
<evidence type="ECO:0000256" key="2">
    <source>
        <dbReference type="ARBA" id="ARBA00022475"/>
    </source>
</evidence>
<dbReference type="PANTHER" id="PTHR33021:SF253">
    <property type="entry name" value="EARLY NODULIN-LIKE PROTEIN 9"/>
    <property type="match status" value="1"/>
</dbReference>
<keyword evidence="4 11" id="KW-0732">Signal</keyword>
<dbReference type="InterPro" id="IPR008972">
    <property type="entry name" value="Cupredoxin"/>
</dbReference>
<dbReference type="FunFam" id="2.60.40.420:FF:000066">
    <property type="entry name" value="Early nodulin-like protein 9"/>
    <property type="match status" value="1"/>
</dbReference>
<dbReference type="Pfam" id="PF02298">
    <property type="entry name" value="Cu_bind_like"/>
    <property type="match status" value="1"/>
</dbReference>
<keyword evidence="7" id="KW-0325">Glycoprotein</keyword>
<dbReference type="AlphaFoldDB" id="A0AAQ3QK51"/>
<evidence type="ECO:0000313" key="13">
    <source>
        <dbReference type="EMBL" id="WOL15696.1"/>
    </source>
</evidence>
<feature type="compositionally biased region" description="Pro residues" evidence="10">
    <location>
        <begin position="188"/>
        <end position="197"/>
    </location>
</feature>
<accession>A0AAQ3QK51</accession>
<feature type="compositionally biased region" description="Pro residues" evidence="10">
    <location>
        <begin position="137"/>
        <end position="147"/>
    </location>
</feature>
<dbReference type="InterPro" id="IPR041846">
    <property type="entry name" value="ENL_dom"/>
</dbReference>
<evidence type="ECO:0000256" key="5">
    <source>
        <dbReference type="ARBA" id="ARBA00023136"/>
    </source>
</evidence>
<evidence type="ECO:0000256" key="7">
    <source>
        <dbReference type="ARBA" id="ARBA00023180"/>
    </source>
</evidence>
<feature type="domain" description="Phytocyanin" evidence="12">
    <location>
        <begin position="24"/>
        <end position="127"/>
    </location>
</feature>
<keyword evidence="5" id="KW-0472">Membrane</keyword>
<comment type="subcellular location">
    <subcellularLocation>
        <location evidence="1">Cell membrane</location>
        <topology evidence="1">Lipid-anchor</topology>
        <topology evidence="1">GPI-anchor</topology>
    </subcellularLocation>
</comment>
<keyword evidence="14" id="KW-1185">Reference proteome</keyword>
<dbReference type="Proteomes" id="UP001327560">
    <property type="component" value="Chromosome 8"/>
</dbReference>
<feature type="signal peptide" evidence="11">
    <location>
        <begin position="1"/>
        <end position="23"/>
    </location>
</feature>
<protein>
    <submittedName>
        <fullName evidence="13">Early nodulin-like protein 1</fullName>
    </submittedName>
</protein>
<dbReference type="PANTHER" id="PTHR33021">
    <property type="entry name" value="BLUE COPPER PROTEIN"/>
    <property type="match status" value="1"/>
</dbReference>
<dbReference type="GO" id="GO:0009055">
    <property type="term" value="F:electron transfer activity"/>
    <property type="evidence" value="ECO:0007669"/>
    <property type="project" value="InterPro"/>
</dbReference>
<feature type="chain" id="PRO_5042908231" evidence="11">
    <location>
        <begin position="24"/>
        <end position="220"/>
    </location>
</feature>
<dbReference type="InterPro" id="IPR039391">
    <property type="entry name" value="Phytocyanin-like"/>
</dbReference>
<evidence type="ECO:0000256" key="1">
    <source>
        <dbReference type="ARBA" id="ARBA00004609"/>
    </source>
</evidence>
<dbReference type="SUPFAM" id="SSF49503">
    <property type="entry name" value="Cupredoxins"/>
    <property type="match status" value="1"/>
</dbReference>
<dbReference type="GO" id="GO:0005886">
    <property type="term" value="C:plasma membrane"/>
    <property type="evidence" value="ECO:0007669"/>
    <property type="project" value="UniProtKB-SubCell"/>
</dbReference>
<keyword evidence="8" id="KW-0449">Lipoprotein</keyword>
<dbReference type="GO" id="GO:0098552">
    <property type="term" value="C:side of membrane"/>
    <property type="evidence" value="ECO:0007669"/>
    <property type="project" value="UniProtKB-KW"/>
</dbReference>
<feature type="region of interest" description="Disordered" evidence="10">
    <location>
        <begin position="132"/>
        <end position="201"/>
    </location>
</feature>
<comment type="similarity">
    <text evidence="9">Belongs to the early nodulin-like (ENODL) family.</text>
</comment>